<dbReference type="GO" id="GO:0015833">
    <property type="term" value="P:peptide transport"/>
    <property type="evidence" value="ECO:0007669"/>
    <property type="project" value="InterPro"/>
</dbReference>
<reference evidence="9 10" key="1">
    <citation type="submission" date="2020-10" db="EMBL/GenBank/DDBJ databases">
        <title>Degradation of 1,4-Dioxane by Xanthobacter sp. YN2, via a Novel Group-2 Soluble Di-Iron Monooxygenase.</title>
        <authorList>
            <person name="Ma F."/>
            <person name="Wang Y."/>
            <person name="Yang J."/>
            <person name="Guo H."/>
            <person name="Su D."/>
            <person name="Yu L."/>
        </authorList>
    </citation>
    <scope>NUCLEOTIDE SEQUENCE [LARGE SCALE GENOMIC DNA]</scope>
    <source>
        <strain evidence="9 10">YN2</strain>
    </source>
</reference>
<dbReference type="GO" id="GO:0005886">
    <property type="term" value="C:plasma membrane"/>
    <property type="evidence" value="ECO:0007669"/>
    <property type="project" value="UniProtKB-SubCell"/>
</dbReference>
<evidence type="ECO:0000256" key="4">
    <source>
        <dbReference type="ARBA" id="ARBA00022475"/>
    </source>
</evidence>
<dbReference type="AlphaFoldDB" id="A0A974PT18"/>
<name>A0A974PT18_9HYPH</name>
<dbReference type="InterPro" id="IPR017871">
    <property type="entry name" value="ABC_transporter-like_CS"/>
</dbReference>
<comment type="similarity">
    <text evidence="2">Belongs to the ABC transporter superfamily.</text>
</comment>
<dbReference type="PROSITE" id="PS00211">
    <property type="entry name" value="ABC_TRANSPORTER_1"/>
    <property type="match status" value="1"/>
</dbReference>
<evidence type="ECO:0000256" key="3">
    <source>
        <dbReference type="ARBA" id="ARBA00022448"/>
    </source>
</evidence>
<dbReference type="InterPro" id="IPR013563">
    <property type="entry name" value="Oligopep_ABC_C"/>
</dbReference>
<comment type="subcellular location">
    <subcellularLocation>
        <location evidence="1">Cell inner membrane</location>
        <topology evidence="1">Peripheral membrane protein</topology>
    </subcellularLocation>
</comment>
<proteinExistence type="inferred from homology"/>
<dbReference type="Proteomes" id="UP000596427">
    <property type="component" value="Chromosome"/>
</dbReference>
<dbReference type="InterPro" id="IPR027417">
    <property type="entry name" value="P-loop_NTPase"/>
</dbReference>
<evidence type="ECO:0000256" key="5">
    <source>
        <dbReference type="ARBA" id="ARBA00022741"/>
    </source>
</evidence>
<accession>A0A974PT18</accession>
<keyword evidence="10" id="KW-1185">Reference proteome</keyword>
<keyword evidence="4" id="KW-1003">Cell membrane</keyword>
<evidence type="ECO:0000256" key="1">
    <source>
        <dbReference type="ARBA" id="ARBA00004417"/>
    </source>
</evidence>
<dbReference type="Gene3D" id="3.40.50.300">
    <property type="entry name" value="P-loop containing nucleotide triphosphate hydrolases"/>
    <property type="match status" value="1"/>
</dbReference>
<dbReference type="PANTHER" id="PTHR43297:SF2">
    <property type="entry name" value="DIPEPTIDE TRANSPORT ATP-BINDING PROTEIN DPPD"/>
    <property type="match status" value="1"/>
</dbReference>
<evidence type="ECO:0000256" key="2">
    <source>
        <dbReference type="ARBA" id="ARBA00005417"/>
    </source>
</evidence>
<evidence type="ECO:0000256" key="6">
    <source>
        <dbReference type="ARBA" id="ARBA00022840"/>
    </source>
</evidence>
<dbReference type="Pfam" id="PF08352">
    <property type="entry name" value="oligo_HPY"/>
    <property type="match status" value="1"/>
</dbReference>
<dbReference type="PROSITE" id="PS50893">
    <property type="entry name" value="ABC_TRANSPORTER_2"/>
    <property type="match status" value="1"/>
</dbReference>
<evidence type="ECO:0000313" key="9">
    <source>
        <dbReference type="EMBL" id="QRG09253.1"/>
    </source>
</evidence>
<dbReference type="InterPro" id="IPR003593">
    <property type="entry name" value="AAA+_ATPase"/>
</dbReference>
<organism evidence="9 10">
    <name type="scientific">Xanthobacter dioxanivorans</name>
    <dbReference type="NCBI Taxonomy" id="2528964"/>
    <lineage>
        <taxon>Bacteria</taxon>
        <taxon>Pseudomonadati</taxon>
        <taxon>Pseudomonadota</taxon>
        <taxon>Alphaproteobacteria</taxon>
        <taxon>Hyphomicrobiales</taxon>
        <taxon>Xanthobacteraceae</taxon>
        <taxon>Xanthobacter</taxon>
    </lineage>
</organism>
<dbReference type="CDD" id="cd03257">
    <property type="entry name" value="ABC_NikE_OppD_transporters"/>
    <property type="match status" value="1"/>
</dbReference>
<dbReference type="InterPro" id="IPR050388">
    <property type="entry name" value="ABC_Ni/Peptide_Import"/>
</dbReference>
<keyword evidence="3" id="KW-0813">Transport</keyword>
<keyword evidence="7" id="KW-0472">Membrane</keyword>
<dbReference type="SUPFAM" id="SSF52540">
    <property type="entry name" value="P-loop containing nucleoside triphosphate hydrolases"/>
    <property type="match status" value="1"/>
</dbReference>
<dbReference type="GO" id="GO:0016887">
    <property type="term" value="F:ATP hydrolysis activity"/>
    <property type="evidence" value="ECO:0007669"/>
    <property type="project" value="InterPro"/>
</dbReference>
<dbReference type="KEGG" id="xdi:EZH22_13935"/>
<dbReference type="PANTHER" id="PTHR43297">
    <property type="entry name" value="OLIGOPEPTIDE TRANSPORT ATP-BINDING PROTEIN APPD"/>
    <property type="match status" value="1"/>
</dbReference>
<dbReference type="SMART" id="SM00382">
    <property type="entry name" value="AAA"/>
    <property type="match status" value="1"/>
</dbReference>
<feature type="domain" description="ABC transporter" evidence="8">
    <location>
        <begin position="9"/>
        <end position="257"/>
    </location>
</feature>
<dbReference type="RefSeq" id="WP_203196173.1">
    <property type="nucleotide sequence ID" value="NZ_CP063362.1"/>
</dbReference>
<evidence type="ECO:0000259" key="8">
    <source>
        <dbReference type="PROSITE" id="PS50893"/>
    </source>
</evidence>
<sequence length="331" mass="35544">MGSEPLLSIRHLEIQLAAARGEKVAVDGVSLDVAAGEVLGLVGESGAGKSLIGSAICGIMRHPARIGGGSIHLEGLRIDNLPEKRMRALRGRRIGTIFQDPLTSLNPLLTVGQQLEETIRSHVPVTRREARERALSLLDEVGIPRPRERIDQYPHQFSGGMRQRVVIALALCADPALIIADEPTTALDVSLQAQIILLLRRLVRERGMSMIIITHDIGVVAELADRVAVLYAGRLAEVGAVTDVLSRASHPYTRGLLRCVPMIGVDVEALEQIPGAMPSPGATPAGCAFHPRCLRRSAQCDAEPPPMRHLSGFEVACWDPHLEPAPAEVGA</sequence>
<keyword evidence="5" id="KW-0547">Nucleotide-binding</keyword>
<dbReference type="InterPro" id="IPR003439">
    <property type="entry name" value="ABC_transporter-like_ATP-bd"/>
</dbReference>
<evidence type="ECO:0000313" key="10">
    <source>
        <dbReference type="Proteomes" id="UP000596427"/>
    </source>
</evidence>
<dbReference type="EMBL" id="CP063362">
    <property type="protein sequence ID" value="QRG09253.1"/>
    <property type="molecule type" value="Genomic_DNA"/>
</dbReference>
<dbReference type="Pfam" id="PF00005">
    <property type="entry name" value="ABC_tran"/>
    <property type="match status" value="1"/>
</dbReference>
<dbReference type="NCBIfam" id="TIGR01727">
    <property type="entry name" value="oligo_HPY"/>
    <property type="match status" value="1"/>
</dbReference>
<gene>
    <name evidence="9" type="ORF">EZH22_13935</name>
</gene>
<protein>
    <submittedName>
        <fullName evidence="9">ABC transporter ATP-binding protein</fullName>
    </submittedName>
</protein>
<evidence type="ECO:0000256" key="7">
    <source>
        <dbReference type="ARBA" id="ARBA00023136"/>
    </source>
</evidence>
<dbReference type="GO" id="GO:0005524">
    <property type="term" value="F:ATP binding"/>
    <property type="evidence" value="ECO:0007669"/>
    <property type="project" value="UniProtKB-KW"/>
</dbReference>
<dbReference type="GO" id="GO:0055085">
    <property type="term" value="P:transmembrane transport"/>
    <property type="evidence" value="ECO:0007669"/>
    <property type="project" value="UniProtKB-ARBA"/>
</dbReference>
<dbReference type="FunFam" id="3.40.50.300:FF:000016">
    <property type="entry name" value="Oligopeptide ABC transporter ATP-binding component"/>
    <property type="match status" value="1"/>
</dbReference>
<keyword evidence="6 9" id="KW-0067">ATP-binding</keyword>